<evidence type="ECO:0008006" key="3">
    <source>
        <dbReference type="Google" id="ProtNLM"/>
    </source>
</evidence>
<dbReference type="InterPro" id="IPR023159">
    <property type="entry name" value="SO1590-like_sf"/>
</dbReference>
<sequence>MKLSGTYTHFAWDETVVKQINDQQKLSEALVKEEFDGDLKGSASIKMQIFYCEEGTAQYHGFRLFNGTLKGEQGTLTILETGTWTKDKATTNWQIVEGSGTGAFEGATGNGGYEAGHTKQVDWHLELTR</sequence>
<protein>
    <recommendedName>
        <fullName evidence="3">DUF3224 domain-containing protein</fullName>
    </recommendedName>
</protein>
<evidence type="ECO:0000313" key="1">
    <source>
        <dbReference type="EMBL" id="AVX03718.1"/>
    </source>
</evidence>
<dbReference type="KEGG" id="mmyr:MXMO3_01187"/>
<evidence type="ECO:0000313" key="2">
    <source>
        <dbReference type="Proteomes" id="UP000258927"/>
    </source>
</evidence>
<dbReference type="RefSeq" id="WP_162889144.1">
    <property type="nucleotide sequence ID" value="NZ_CP021330.1"/>
</dbReference>
<dbReference type="AlphaFoldDB" id="A0A2R4MCF1"/>
<reference evidence="1 2" key="1">
    <citation type="submission" date="2017-05" db="EMBL/GenBank/DDBJ databases">
        <title>Genome Analysis of Maritalea myrionectae HL2708#5.</title>
        <authorList>
            <consortium name="Cotde Inc.-PKNU"/>
            <person name="Jang D."/>
            <person name="Oh H.-M."/>
        </authorList>
    </citation>
    <scope>NUCLEOTIDE SEQUENCE [LARGE SCALE GENOMIC DNA]</scope>
    <source>
        <strain evidence="1 2">HL2708#5</strain>
    </source>
</reference>
<keyword evidence="2" id="KW-1185">Reference proteome</keyword>
<name>A0A2R4MCF1_9HYPH</name>
<dbReference type="InterPro" id="IPR021607">
    <property type="entry name" value="DUF3224"/>
</dbReference>
<dbReference type="EMBL" id="CP021330">
    <property type="protein sequence ID" value="AVX03718.1"/>
    <property type="molecule type" value="Genomic_DNA"/>
</dbReference>
<dbReference type="SUPFAM" id="SSF159238">
    <property type="entry name" value="SO1590-like"/>
    <property type="match status" value="1"/>
</dbReference>
<accession>A0A2R4MCF1</accession>
<dbReference type="Proteomes" id="UP000258927">
    <property type="component" value="Chromosome"/>
</dbReference>
<proteinExistence type="predicted"/>
<gene>
    <name evidence="1" type="ORF">MXMO3_01187</name>
</gene>
<organism evidence="1 2">
    <name type="scientific">Maritalea myrionectae</name>
    <dbReference type="NCBI Taxonomy" id="454601"/>
    <lineage>
        <taxon>Bacteria</taxon>
        <taxon>Pseudomonadati</taxon>
        <taxon>Pseudomonadota</taxon>
        <taxon>Alphaproteobacteria</taxon>
        <taxon>Hyphomicrobiales</taxon>
        <taxon>Devosiaceae</taxon>
        <taxon>Maritalea</taxon>
    </lineage>
</organism>
<dbReference type="Pfam" id="PF11528">
    <property type="entry name" value="DUF3224"/>
    <property type="match status" value="1"/>
</dbReference>
<dbReference type="Gene3D" id="2.40.350.10">
    <property type="entry name" value="SO1590-like"/>
    <property type="match status" value="1"/>
</dbReference>